<dbReference type="InterPro" id="IPR024134">
    <property type="entry name" value="SOD_Cu/Zn_/chaperone"/>
</dbReference>
<dbReference type="Gene3D" id="2.60.40.200">
    <property type="entry name" value="Superoxide dismutase, copper/zinc binding domain"/>
    <property type="match status" value="1"/>
</dbReference>
<dbReference type="PRINTS" id="PR00068">
    <property type="entry name" value="CUZNDISMTASE"/>
</dbReference>
<proteinExistence type="predicted"/>
<dbReference type="Pfam" id="PF00080">
    <property type="entry name" value="Sod_Cu"/>
    <property type="match status" value="1"/>
</dbReference>
<dbReference type="InterPro" id="IPR001424">
    <property type="entry name" value="SOD_Cu_Zn_dom"/>
</dbReference>
<dbReference type="PROSITE" id="PS00087">
    <property type="entry name" value="SOD_CU_ZN_1"/>
    <property type="match status" value="1"/>
</dbReference>
<evidence type="ECO:0000313" key="2">
    <source>
        <dbReference type="EMBL" id="QHT07918.1"/>
    </source>
</evidence>
<dbReference type="CDD" id="cd00305">
    <property type="entry name" value="Cu-Zn_Superoxide_Dismutase"/>
    <property type="match status" value="1"/>
</dbReference>
<feature type="domain" description="Superoxide dismutase copper/zinc binding" evidence="1">
    <location>
        <begin position="13"/>
        <end position="152"/>
    </location>
</feature>
<name>A0A6C0CTP2_9ZZZZ</name>
<organism evidence="2">
    <name type="scientific">viral metagenome</name>
    <dbReference type="NCBI Taxonomy" id="1070528"/>
    <lineage>
        <taxon>unclassified sequences</taxon>
        <taxon>metagenomes</taxon>
        <taxon>organismal metagenomes</taxon>
    </lineage>
</organism>
<dbReference type="AlphaFoldDB" id="A0A6C0CTP2"/>
<dbReference type="InterPro" id="IPR036423">
    <property type="entry name" value="SOD-like_Cu/Zn_dom_sf"/>
</dbReference>
<protein>
    <recommendedName>
        <fullName evidence="1">Superoxide dismutase copper/zinc binding domain-containing protein</fullName>
    </recommendedName>
</protein>
<dbReference type="PANTHER" id="PTHR10003">
    <property type="entry name" value="SUPEROXIDE DISMUTASE CU-ZN -RELATED"/>
    <property type="match status" value="1"/>
</dbReference>
<accession>A0A6C0CTP2</accession>
<dbReference type="PROSITE" id="PS00332">
    <property type="entry name" value="SOD_CU_ZN_2"/>
    <property type="match status" value="1"/>
</dbReference>
<dbReference type="EMBL" id="MN739489">
    <property type="protein sequence ID" value="QHT07918.1"/>
    <property type="molecule type" value="Genomic_DNA"/>
</dbReference>
<dbReference type="GO" id="GO:0006801">
    <property type="term" value="P:superoxide metabolic process"/>
    <property type="evidence" value="ECO:0007669"/>
    <property type="project" value="InterPro"/>
</dbReference>
<evidence type="ECO:0000259" key="1">
    <source>
        <dbReference type="Pfam" id="PF00080"/>
    </source>
</evidence>
<dbReference type="InterPro" id="IPR018152">
    <property type="entry name" value="SOD_Cu/Zn_BS"/>
</dbReference>
<dbReference type="SUPFAM" id="SSF49329">
    <property type="entry name" value="Cu,Zn superoxide dismutase-like"/>
    <property type="match status" value="1"/>
</dbReference>
<sequence length="176" mass="18958">MTTKAIAVFTGKIKGTVKFFEFEEDGKSCVAIDINLSGLKKNALHGFHVHECGDLSNQCESMCAHYNPYKKNHGCPGMKERHVGDLGNLVTDSKGCAKYITVDHMIKLNGVKGNIIGRGLIIHADPDDCGMGGHETSLTTGNSGKRIACAVIGIASPSCVMDNNSSFMKFDYTNIE</sequence>
<reference evidence="2" key="1">
    <citation type="journal article" date="2020" name="Nature">
        <title>Giant virus diversity and host interactions through global metagenomics.</title>
        <authorList>
            <person name="Schulz F."/>
            <person name="Roux S."/>
            <person name="Paez-Espino D."/>
            <person name="Jungbluth S."/>
            <person name="Walsh D.A."/>
            <person name="Denef V.J."/>
            <person name="McMahon K.D."/>
            <person name="Konstantinidis K.T."/>
            <person name="Eloe-Fadrosh E.A."/>
            <person name="Kyrpides N.C."/>
            <person name="Woyke T."/>
        </authorList>
    </citation>
    <scope>NUCLEOTIDE SEQUENCE</scope>
    <source>
        <strain evidence="2">GVMAG-M-3300022752-39</strain>
    </source>
</reference>
<dbReference type="GO" id="GO:0005507">
    <property type="term" value="F:copper ion binding"/>
    <property type="evidence" value="ECO:0007669"/>
    <property type="project" value="InterPro"/>
</dbReference>